<dbReference type="InterPro" id="IPR050266">
    <property type="entry name" value="AB_hydrolase_sf"/>
</dbReference>
<dbReference type="Proteomes" id="UP000034680">
    <property type="component" value="Unassembled WGS sequence"/>
</dbReference>
<dbReference type="InterPro" id="IPR029058">
    <property type="entry name" value="AB_hydrolase_fold"/>
</dbReference>
<reference evidence="3 4" key="2">
    <citation type="submission" date="2015-05" db="EMBL/GenBank/DDBJ databases">
        <authorList>
            <person name="Morales-Cruz A."/>
            <person name="Amrine K.C."/>
            <person name="Cantu D."/>
        </authorList>
    </citation>
    <scope>NUCLEOTIDE SEQUENCE [LARGE SCALE GENOMIC DNA]</scope>
    <source>
        <strain evidence="3">DA912</strain>
    </source>
</reference>
<gene>
    <name evidence="3" type="ORF">UCDDA912_g07136</name>
</gene>
<dbReference type="SUPFAM" id="SSF53474">
    <property type="entry name" value="alpha/beta-Hydrolases"/>
    <property type="match status" value="1"/>
</dbReference>
<accession>A0A0G2HCL9</accession>
<dbReference type="PANTHER" id="PTHR43798">
    <property type="entry name" value="MONOACYLGLYCEROL LIPASE"/>
    <property type="match status" value="1"/>
</dbReference>
<protein>
    <submittedName>
        <fullName evidence="3">Putative alpha beta hydrolase fold domain containing protein</fullName>
    </submittedName>
</protein>
<evidence type="ECO:0000256" key="1">
    <source>
        <dbReference type="SAM" id="SignalP"/>
    </source>
</evidence>
<feature type="signal peptide" evidence="1">
    <location>
        <begin position="1"/>
        <end position="20"/>
    </location>
</feature>
<dbReference type="OrthoDB" id="10249433at2759"/>
<keyword evidence="3" id="KW-0378">Hydrolase</keyword>
<keyword evidence="1" id="KW-0732">Signal</keyword>
<name>A0A0G2HCL9_9PEZI</name>
<dbReference type="GO" id="GO:0016020">
    <property type="term" value="C:membrane"/>
    <property type="evidence" value="ECO:0007669"/>
    <property type="project" value="TreeGrafter"/>
</dbReference>
<dbReference type="PANTHER" id="PTHR43798:SF33">
    <property type="entry name" value="HYDROLASE, PUTATIVE (AFU_ORTHOLOGUE AFUA_2G14860)-RELATED"/>
    <property type="match status" value="1"/>
</dbReference>
<dbReference type="PRINTS" id="PR00111">
    <property type="entry name" value="ABHYDROLASE"/>
</dbReference>
<dbReference type="STRING" id="1214573.A0A0G2HCL9"/>
<dbReference type="InterPro" id="IPR000073">
    <property type="entry name" value="AB_hydrolase_1"/>
</dbReference>
<dbReference type="Pfam" id="PF00561">
    <property type="entry name" value="Abhydrolase_1"/>
    <property type="match status" value="1"/>
</dbReference>
<dbReference type="Gene3D" id="3.40.50.1820">
    <property type="entry name" value="alpha/beta hydrolase"/>
    <property type="match status" value="1"/>
</dbReference>
<evidence type="ECO:0000313" key="3">
    <source>
        <dbReference type="EMBL" id="KKY32908.1"/>
    </source>
</evidence>
<feature type="domain" description="AB hydrolase-1" evidence="2">
    <location>
        <begin position="84"/>
        <end position="225"/>
    </location>
</feature>
<comment type="caution">
    <text evidence="3">The sequence shown here is derived from an EMBL/GenBank/DDBJ whole genome shotgun (WGS) entry which is preliminary data.</text>
</comment>
<reference evidence="3 4" key="1">
    <citation type="submission" date="2015-05" db="EMBL/GenBank/DDBJ databases">
        <title>Distinctive expansion of gene families associated with plant cell wall degradation and secondary metabolism in the genomes of grapevine trunk pathogens.</title>
        <authorList>
            <person name="Lawrence D.P."/>
            <person name="Travadon R."/>
            <person name="Rolshausen P.E."/>
            <person name="Baumgartner K."/>
        </authorList>
    </citation>
    <scope>NUCLEOTIDE SEQUENCE [LARGE SCALE GENOMIC DNA]</scope>
    <source>
        <strain evidence="3">DA912</strain>
    </source>
</reference>
<evidence type="ECO:0000313" key="4">
    <source>
        <dbReference type="Proteomes" id="UP000034680"/>
    </source>
</evidence>
<dbReference type="GO" id="GO:0047372">
    <property type="term" value="F:monoacylglycerol lipase activity"/>
    <property type="evidence" value="ECO:0007669"/>
    <property type="project" value="TreeGrafter"/>
</dbReference>
<proteinExistence type="predicted"/>
<feature type="chain" id="PRO_5002545134" evidence="1">
    <location>
        <begin position="21"/>
        <end position="349"/>
    </location>
</feature>
<organism evidence="3 4">
    <name type="scientific">Diaporthe ampelina</name>
    <dbReference type="NCBI Taxonomy" id="1214573"/>
    <lineage>
        <taxon>Eukaryota</taxon>
        <taxon>Fungi</taxon>
        <taxon>Dikarya</taxon>
        <taxon>Ascomycota</taxon>
        <taxon>Pezizomycotina</taxon>
        <taxon>Sordariomycetes</taxon>
        <taxon>Sordariomycetidae</taxon>
        <taxon>Diaporthales</taxon>
        <taxon>Diaporthaceae</taxon>
        <taxon>Diaporthe</taxon>
    </lineage>
</organism>
<sequence length="349" mass="38875">MKADAVLSLALGLLVSKVHSIGSVGQAEGYIDTSPQPFDLNGSNYTYPYPVHVYNFESQFQELQMAFMDVPPAANVTSNGQVAVLFHGKNFCGPTWRETINELIAHGYRVIAVDQVGFCKSSKPENYQFSLQQFASSTSSLLNALDIYEVTVIGHSLGGMLAARYSMMYPSNVTEVVLVDPMGLEDWLGVGVPYPSLQYNWQAENSTTWDSIKAYEQATYYVGNWDESYDEWVTMSANIYHGSERHNFLIDQARVVDMVLTQPIAHSFGLVQSRTLLVVGDKDNTAVGKQWSPPEVAAELGNYSVLGPQTAAKIPNCTLIHYPEQGHAPHLEDPRQFHEDLFSWLTWKS</sequence>
<dbReference type="AlphaFoldDB" id="A0A0G2HCL9"/>
<dbReference type="EMBL" id="LCUC01000271">
    <property type="protein sequence ID" value="KKY32908.1"/>
    <property type="molecule type" value="Genomic_DNA"/>
</dbReference>
<evidence type="ECO:0000259" key="2">
    <source>
        <dbReference type="Pfam" id="PF00561"/>
    </source>
</evidence>
<keyword evidence="4" id="KW-1185">Reference proteome</keyword>
<dbReference type="GO" id="GO:0046464">
    <property type="term" value="P:acylglycerol catabolic process"/>
    <property type="evidence" value="ECO:0007669"/>
    <property type="project" value="TreeGrafter"/>
</dbReference>